<dbReference type="Gene3D" id="3.40.50.450">
    <property type="match status" value="1"/>
</dbReference>
<sequence>MKIFLICPVRNIDVHWKEILEEYVKSLEATGNRVYWPSRDTDQNDSVGFRICTDNKKGILWADEIHIAWDGKSEGCLFDIGMAFMAGKKVKIIERLFPMATPHKSFPTMIRYWAEGNGGKDVYN</sequence>
<evidence type="ECO:0000313" key="1">
    <source>
        <dbReference type="EMBL" id="OGM09204.1"/>
    </source>
</evidence>
<dbReference type="Proteomes" id="UP000176939">
    <property type="component" value="Unassembled WGS sequence"/>
</dbReference>
<evidence type="ECO:0000313" key="2">
    <source>
        <dbReference type="Proteomes" id="UP000176939"/>
    </source>
</evidence>
<name>A0A1F7X283_9BACT</name>
<evidence type="ECO:0008006" key="3">
    <source>
        <dbReference type="Google" id="ProtNLM"/>
    </source>
</evidence>
<dbReference type="AlphaFoldDB" id="A0A1F7X283"/>
<comment type="caution">
    <text evidence="1">The sequence shown here is derived from an EMBL/GenBank/DDBJ whole genome shotgun (WGS) entry which is preliminary data.</text>
</comment>
<organism evidence="1 2">
    <name type="scientific">Candidatus Woesebacteria bacterium RBG_13_36_22</name>
    <dbReference type="NCBI Taxonomy" id="1802478"/>
    <lineage>
        <taxon>Bacteria</taxon>
        <taxon>Candidatus Woeseibacteriota</taxon>
    </lineage>
</organism>
<gene>
    <name evidence="1" type="ORF">A2Z67_04660</name>
</gene>
<protein>
    <recommendedName>
        <fullName evidence="3">Nucleoside 2-deoxyribosyltransferase</fullName>
    </recommendedName>
</protein>
<dbReference type="SUPFAM" id="SSF52309">
    <property type="entry name" value="N-(deoxy)ribosyltransferase-like"/>
    <property type="match status" value="1"/>
</dbReference>
<dbReference type="EMBL" id="MGFQ01000024">
    <property type="protein sequence ID" value="OGM09204.1"/>
    <property type="molecule type" value="Genomic_DNA"/>
</dbReference>
<reference evidence="1 2" key="1">
    <citation type="journal article" date="2016" name="Nat. Commun.">
        <title>Thousands of microbial genomes shed light on interconnected biogeochemical processes in an aquifer system.</title>
        <authorList>
            <person name="Anantharaman K."/>
            <person name="Brown C.T."/>
            <person name="Hug L.A."/>
            <person name="Sharon I."/>
            <person name="Castelle C.J."/>
            <person name="Probst A.J."/>
            <person name="Thomas B.C."/>
            <person name="Singh A."/>
            <person name="Wilkins M.J."/>
            <person name="Karaoz U."/>
            <person name="Brodie E.L."/>
            <person name="Williams K.H."/>
            <person name="Hubbard S.S."/>
            <person name="Banfield J.F."/>
        </authorList>
    </citation>
    <scope>NUCLEOTIDE SEQUENCE [LARGE SCALE GENOMIC DNA]</scope>
</reference>
<accession>A0A1F7X283</accession>
<proteinExistence type="predicted"/>